<dbReference type="PANTHER" id="PTHR43084">
    <property type="entry name" value="PERSULFIDE DIOXYGENASE ETHE1"/>
    <property type="match status" value="1"/>
</dbReference>
<comment type="caution">
    <text evidence="3">The sequence shown here is derived from an EMBL/GenBank/DDBJ whole genome shotgun (WGS) entry which is preliminary data.</text>
</comment>
<feature type="domain" description="Metallo-beta-lactamase" evidence="2">
    <location>
        <begin position="38"/>
        <end position="228"/>
    </location>
</feature>
<sequence>MANSPDSACATARAIIQDARQEAAARPIVHAFFDTATCTVSYVVRDPASNRCAILDSVLDFDAASGGTSTAAAQELVGCVESEGLEVQWLLETHAHADHLSAAPYLQAQLGGRLAIGREIRRVQQDFGKIFNEGSQFARDGSQFDHLFSDGERFRIGSLQGIALHVPGHTPACLAYVIGDAVFAGDTLFMPDYGTARCDFPGGDARQLYRSIRRLMSLPDAARLFLCHDYKAPGRDHYAWETTIGAQRTGNVHVHEGVVEEEFTAMRKQRDAGLAMPKLLFPSVQVNMRGGRLPPSESNGVSYLKLPVNIFGAR</sequence>
<protein>
    <submittedName>
        <fullName evidence="3">MBL fold metallo-hydrolase</fullName>
    </submittedName>
</protein>
<evidence type="ECO:0000256" key="1">
    <source>
        <dbReference type="ARBA" id="ARBA00022723"/>
    </source>
</evidence>
<evidence type="ECO:0000259" key="2">
    <source>
        <dbReference type="SMART" id="SM00849"/>
    </source>
</evidence>
<evidence type="ECO:0000313" key="4">
    <source>
        <dbReference type="Proteomes" id="UP001595848"/>
    </source>
</evidence>
<accession>A0ABV8P648</accession>
<name>A0ABV8P648_9BURK</name>
<proteinExistence type="predicted"/>
<dbReference type="Proteomes" id="UP001595848">
    <property type="component" value="Unassembled WGS sequence"/>
</dbReference>
<dbReference type="InterPro" id="IPR044528">
    <property type="entry name" value="POD-like_MBL-fold"/>
</dbReference>
<dbReference type="EMBL" id="JBHSBV010000012">
    <property type="protein sequence ID" value="MFC4203407.1"/>
    <property type="molecule type" value="Genomic_DNA"/>
</dbReference>
<gene>
    <name evidence="3" type="ORF">ACFOY1_20835</name>
</gene>
<dbReference type="InterPro" id="IPR051682">
    <property type="entry name" value="Mito_Persulfide_Diox"/>
</dbReference>
<dbReference type="InterPro" id="IPR001279">
    <property type="entry name" value="Metallo-B-lactamas"/>
</dbReference>
<reference evidence="4" key="1">
    <citation type="journal article" date="2019" name="Int. J. Syst. Evol. Microbiol.">
        <title>The Global Catalogue of Microorganisms (GCM) 10K type strain sequencing project: providing services to taxonomists for standard genome sequencing and annotation.</title>
        <authorList>
            <consortium name="The Broad Institute Genomics Platform"/>
            <consortium name="The Broad Institute Genome Sequencing Center for Infectious Disease"/>
            <person name="Wu L."/>
            <person name="Ma J."/>
        </authorList>
    </citation>
    <scope>NUCLEOTIDE SEQUENCE [LARGE SCALE GENOMIC DNA]</scope>
    <source>
        <strain evidence="4">LMG 24813</strain>
    </source>
</reference>
<dbReference type="SMART" id="SM00849">
    <property type="entry name" value="Lactamase_B"/>
    <property type="match status" value="1"/>
</dbReference>
<organism evidence="3 4">
    <name type="scientific">Candidimonas humi</name>
    <dbReference type="NCBI Taxonomy" id="683355"/>
    <lineage>
        <taxon>Bacteria</taxon>
        <taxon>Pseudomonadati</taxon>
        <taxon>Pseudomonadota</taxon>
        <taxon>Betaproteobacteria</taxon>
        <taxon>Burkholderiales</taxon>
        <taxon>Alcaligenaceae</taxon>
        <taxon>Candidimonas</taxon>
    </lineage>
</organism>
<keyword evidence="1" id="KW-0479">Metal-binding</keyword>
<dbReference type="CDD" id="cd07724">
    <property type="entry name" value="POD-like_MBL-fold"/>
    <property type="match status" value="1"/>
</dbReference>
<dbReference type="Pfam" id="PF00753">
    <property type="entry name" value="Lactamase_B"/>
    <property type="match status" value="1"/>
</dbReference>
<evidence type="ECO:0000313" key="3">
    <source>
        <dbReference type="EMBL" id="MFC4203407.1"/>
    </source>
</evidence>
<dbReference type="RefSeq" id="WP_217966486.1">
    <property type="nucleotide sequence ID" value="NZ_JAHTBN010000015.1"/>
</dbReference>
<dbReference type="PANTHER" id="PTHR43084:SF1">
    <property type="entry name" value="PERSULFIDE DIOXYGENASE ETHE1, MITOCHONDRIAL"/>
    <property type="match status" value="1"/>
</dbReference>
<keyword evidence="4" id="KW-1185">Reference proteome</keyword>